<dbReference type="PANTHER" id="PTHR46331:SF2">
    <property type="entry name" value="VALACYCLOVIR HYDROLASE"/>
    <property type="match status" value="1"/>
</dbReference>
<dbReference type="SUPFAM" id="SSF53474">
    <property type="entry name" value="alpha/beta-Hydrolases"/>
    <property type="match status" value="1"/>
</dbReference>
<feature type="domain" description="AB hydrolase-1" evidence="1">
    <location>
        <begin position="58"/>
        <end position="186"/>
    </location>
</feature>
<dbReference type="InterPro" id="IPR029058">
    <property type="entry name" value="AB_hydrolase_fold"/>
</dbReference>
<dbReference type="Gene3D" id="3.40.50.1820">
    <property type="entry name" value="alpha/beta hydrolase"/>
    <property type="match status" value="1"/>
</dbReference>
<dbReference type="PANTHER" id="PTHR46331">
    <property type="entry name" value="VALACYCLOVIR HYDROLASE"/>
    <property type="match status" value="1"/>
</dbReference>
<evidence type="ECO:0000313" key="2">
    <source>
        <dbReference type="EMBL" id="KAJ1165115.1"/>
    </source>
</evidence>
<accession>A0AAV7SLX1</accession>
<reference evidence="2" key="1">
    <citation type="journal article" date="2022" name="bioRxiv">
        <title>Sequencing and chromosome-scale assembly of the giantPleurodeles waltlgenome.</title>
        <authorList>
            <person name="Brown T."/>
            <person name="Elewa A."/>
            <person name="Iarovenko S."/>
            <person name="Subramanian E."/>
            <person name="Araus A.J."/>
            <person name="Petzold A."/>
            <person name="Susuki M."/>
            <person name="Suzuki K.-i.T."/>
            <person name="Hayashi T."/>
            <person name="Toyoda A."/>
            <person name="Oliveira C."/>
            <person name="Osipova E."/>
            <person name="Leigh N.D."/>
            <person name="Simon A."/>
            <person name="Yun M.H."/>
        </authorList>
    </citation>
    <scope>NUCLEOTIDE SEQUENCE</scope>
    <source>
        <strain evidence="2">20211129_DDA</strain>
        <tissue evidence="2">Liver</tissue>
    </source>
</reference>
<keyword evidence="3" id="KW-1185">Reference proteome</keyword>
<evidence type="ECO:0000259" key="1">
    <source>
        <dbReference type="Pfam" id="PF00561"/>
    </source>
</evidence>
<dbReference type="AlphaFoldDB" id="A0AAV7SLX1"/>
<dbReference type="EMBL" id="JANPWB010000008">
    <property type="protein sequence ID" value="KAJ1165115.1"/>
    <property type="molecule type" value="Genomic_DNA"/>
</dbReference>
<gene>
    <name evidence="2" type="ORF">NDU88_005544</name>
</gene>
<evidence type="ECO:0000313" key="3">
    <source>
        <dbReference type="Proteomes" id="UP001066276"/>
    </source>
</evidence>
<dbReference type="Pfam" id="PF00561">
    <property type="entry name" value="Abhydrolase_1"/>
    <property type="match status" value="1"/>
</dbReference>
<name>A0AAV7SLX1_PLEWA</name>
<organism evidence="2 3">
    <name type="scientific">Pleurodeles waltl</name>
    <name type="common">Iberian ribbed newt</name>
    <dbReference type="NCBI Taxonomy" id="8319"/>
    <lineage>
        <taxon>Eukaryota</taxon>
        <taxon>Metazoa</taxon>
        <taxon>Chordata</taxon>
        <taxon>Craniata</taxon>
        <taxon>Vertebrata</taxon>
        <taxon>Euteleostomi</taxon>
        <taxon>Amphibia</taxon>
        <taxon>Batrachia</taxon>
        <taxon>Caudata</taxon>
        <taxon>Salamandroidea</taxon>
        <taxon>Salamandridae</taxon>
        <taxon>Pleurodelinae</taxon>
        <taxon>Pleurodeles</taxon>
    </lineage>
</organism>
<dbReference type="GO" id="GO:0017171">
    <property type="term" value="F:serine hydrolase activity"/>
    <property type="evidence" value="ECO:0007669"/>
    <property type="project" value="TreeGrafter"/>
</dbReference>
<comment type="caution">
    <text evidence="2">The sequence shown here is derived from an EMBL/GenBank/DDBJ whole genome shotgun (WGS) entry which is preliminary data.</text>
</comment>
<protein>
    <recommendedName>
        <fullName evidence="1">AB hydrolase-1 domain-containing protein</fullName>
    </recommendedName>
</protein>
<sequence length="287" mass="32511">MTLSTAKSSLRCLSRLMNTVTWIPLNLSVCTCSSVASGKVEVNGVHLHYKHTGHGNQAVLLLPGAMGCGETDFGPQLKTLNKELFTVVAWDPRGYGRSIPPNRDFPPDFFERDAKDAVDLMHALKFKRFSLLGWSDGGITALIAAAKYPALVHKLVVWGANSYITEEDLKLYNAVRDISKWSENMRKPMEEIYGREYLAKTFDAWVEGMNHFAKNSNGNICRHLLPFIDCPTFIIHGQKDAMVPPFHPKFIHQQIKDSKLHVMTEGKHNLHLRFAEEFNRLVEDFLK</sequence>
<proteinExistence type="predicted"/>
<dbReference type="Proteomes" id="UP001066276">
    <property type="component" value="Chromosome 4_2"/>
</dbReference>
<dbReference type="InterPro" id="IPR000073">
    <property type="entry name" value="AB_hydrolase_1"/>
</dbReference>